<dbReference type="PANTHER" id="PTHR33866:SF2">
    <property type="entry name" value="S-ADENOSYLMETHIONINE DECARBOXYLASE PROENZYME"/>
    <property type="match status" value="1"/>
</dbReference>
<dbReference type="InterPro" id="IPR042286">
    <property type="entry name" value="AdoMetDC_C"/>
</dbReference>
<proteinExistence type="inferred from homology"/>
<dbReference type="PANTHER" id="PTHR33866">
    <property type="entry name" value="S-ADENOSYLMETHIONINE DECARBOXYLASE PROENZYME"/>
    <property type="match status" value="1"/>
</dbReference>
<comment type="catalytic activity">
    <reaction evidence="12 15">
        <text>S-adenosyl-L-methionine + H(+) = S-adenosyl 3-(methylsulfanyl)propylamine + CO2</text>
        <dbReference type="Rhea" id="RHEA:15981"/>
        <dbReference type="ChEBI" id="CHEBI:15378"/>
        <dbReference type="ChEBI" id="CHEBI:16526"/>
        <dbReference type="ChEBI" id="CHEBI:57443"/>
        <dbReference type="ChEBI" id="CHEBI:59789"/>
        <dbReference type="EC" id="4.1.1.50"/>
    </reaction>
</comment>
<dbReference type="OrthoDB" id="9793120at2"/>
<sequence length="132" mass="14899">MAKSLGRHLISELYDCDEEILNDVQQIEYLMKKAAIESGATIVTSTFHRFLPHGVSGAIIVSESHLAIHTWPEYNYASLDIYTCGDSVDPWKAFYYLKDALNSKRQESQEFKRGVFSTIGIPENSAHKVEVS</sequence>
<feature type="modified residue" description="Pyruvic acid (Ser); by autocatalysis" evidence="15">
    <location>
        <position position="64"/>
    </location>
</feature>
<dbReference type="Gene3D" id="3.30.160.750">
    <property type="match status" value="1"/>
</dbReference>
<evidence type="ECO:0000256" key="4">
    <source>
        <dbReference type="ARBA" id="ARBA00022793"/>
    </source>
</evidence>
<dbReference type="NCBIfam" id="TIGR03330">
    <property type="entry name" value="SAM_DCase_Bsu"/>
    <property type="match status" value="1"/>
</dbReference>
<dbReference type="Proteomes" id="UP000236199">
    <property type="component" value="Unassembled WGS sequence"/>
</dbReference>
<evidence type="ECO:0000256" key="3">
    <source>
        <dbReference type="ARBA" id="ARBA00022691"/>
    </source>
</evidence>
<protein>
    <recommendedName>
        <fullName evidence="15">S-adenosylmethionine decarboxylase proenzyme</fullName>
        <shortName evidence="15">AdoMetDC</shortName>
        <shortName evidence="15">SAMDC</shortName>
        <ecNumber evidence="15">4.1.1.50</ecNumber>
    </recommendedName>
    <component>
        <recommendedName>
            <fullName evidence="15">S-adenosylmethionine decarboxylase beta chain</fullName>
        </recommendedName>
    </component>
    <component>
        <recommendedName>
            <fullName evidence="15">S-adenosylmethionine decarboxylase alpha chain</fullName>
        </recommendedName>
    </component>
</protein>
<dbReference type="FunFam" id="3.30.360.110:FF:000001">
    <property type="entry name" value="S-adenosylmethionine decarboxylase proenzyme"/>
    <property type="match status" value="1"/>
</dbReference>
<keyword evidence="17" id="KW-1185">Reference proteome</keyword>
<dbReference type="InterPro" id="IPR042284">
    <property type="entry name" value="AdoMetDC_N"/>
</dbReference>
<evidence type="ECO:0000256" key="13">
    <source>
        <dbReference type="ARBA" id="ARBA00056215"/>
    </source>
</evidence>
<keyword evidence="10 15" id="KW-0704">Schiff base</keyword>
<dbReference type="GO" id="GO:0004014">
    <property type="term" value="F:adenosylmethionine decarboxylase activity"/>
    <property type="evidence" value="ECO:0007669"/>
    <property type="project" value="UniProtKB-UniRule"/>
</dbReference>
<keyword evidence="7 15" id="KW-0620">Polyamine biosynthesis</keyword>
<comment type="PTM">
    <text evidence="15">Is synthesized initially as an inactive proenzyme. Formation of the active enzyme involves a self-maturation process in which the active site pyruvoyl group is generated from an internal serine residue via an autocatalytic post-translational modification. Two non-identical subunits are generated from the proenzyme in this reaction, and the pyruvate is formed at the N-terminus of the alpha chain, which is derived from the carboxyl end of the proenzyme. The post-translation cleavage follows an unusual pathway, termed non-hydrolytic serinolysis, in which the side chain hydroxyl group of the serine supplies its oxygen atom to form the C-terminus of the beta chain, while the remainder of the serine residue undergoes an oxidative deamination to produce ammonia and the pyruvoyl group blocking the N-terminus of the alpha chain.</text>
</comment>
<dbReference type="InterPro" id="IPR016067">
    <property type="entry name" value="S-AdoMet_deCO2ase_core"/>
</dbReference>
<comment type="subunit">
    <text evidence="2 15">Heterotetramer of two alpha and two beta chains arranged as a dimer of alpha/beta heterodimers.</text>
</comment>
<dbReference type="EC" id="4.1.1.50" evidence="15"/>
<keyword evidence="5 15" id="KW-0068">Autocatalytic cleavage</keyword>
<keyword evidence="6 15" id="KW-0745">Spermidine biosynthesis</keyword>
<evidence type="ECO:0000256" key="8">
    <source>
        <dbReference type="ARBA" id="ARBA00023145"/>
    </source>
</evidence>
<evidence type="ECO:0000256" key="6">
    <source>
        <dbReference type="ARBA" id="ARBA00023066"/>
    </source>
</evidence>
<dbReference type="Pfam" id="PF02675">
    <property type="entry name" value="AdoMet_dc"/>
    <property type="match status" value="1"/>
</dbReference>
<dbReference type="UniPathway" id="UPA00331">
    <property type="reaction ID" value="UER00451"/>
</dbReference>
<dbReference type="SUPFAM" id="SSF56276">
    <property type="entry name" value="S-adenosylmethionine decarboxylase"/>
    <property type="match status" value="1"/>
</dbReference>
<organism evidence="16 17">
    <name type="scientific">Petrotoga miotherma DSM 10691</name>
    <dbReference type="NCBI Taxonomy" id="1434326"/>
    <lineage>
        <taxon>Bacteria</taxon>
        <taxon>Thermotogati</taxon>
        <taxon>Thermotogota</taxon>
        <taxon>Thermotogae</taxon>
        <taxon>Petrotogales</taxon>
        <taxon>Petrotogaceae</taxon>
        <taxon>Petrotoga</taxon>
    </lineage>
</organism>
<comment type="caution">
    <text evidence="16">The sequence shown here is derived from an EMBL/GenBank/DDBJ whole genome shotgun (WGS) entry which is preliminary data.</text>
</comment>
<dbReference type="GO" id="GO:0008295">
    <property type="term" value="P:spermidine biosynthetic process"/>
    <property type="evidence" value="ECO:0007669"/>
    <property type="project" value="UniProtKB-UniRule"/>
</dbReference>
<evidence type="ECO:0000256" key="1">
    <source>
        <dbReference type="ARBA" id="ARBA00004911"/>
    </source>
</evidence>
<dbReference type="InterPro" id="IPR017716">
    <property type="entry name" value="S-AdoMet_deCOase_pro-enz"/>
</dbReference>
<feature type="chain" id="PRO_5023404053" description="S-adenosylmethionine decarboxylase alpha chain" evidence="15">
    <location>
        <begin position="64"/>
        <end position="132"/>
    </location>
</feature>
<keyword evidence="3 15" id="KW-0949">S-adenosyl-L-methionine</keyword>
<evidence type="ECO:0000313" key="16">
    <source>
        <dbReference type="EMBL" id="PNR97323.1"/>
    </source>
</evidence>
<dbReference type="HAMAP" id="MF_00464">
    <property type="entry name" value="AdoMetDC_1"/>
    <property type="match status" value="1"/>
</dbReference>
<feature type="chain" id="PRO_5023404052" description="S-adenosylmethionine decarboxylase beta chain" evidence="15">
    <location>
        <begin position="1"/>
        <end position="63"/>
    </location>
</feature>
<comment type="cofactor">
    <cofactor evidence="15">
        <name>pyruvate</name>
        <dbReference type="ChEBI" id="CHEBI:15361"/>
    </cofactor>
    <text evidence="15">Binds 1 pyruvoyl group covalently per subunit.</text>
</comment>
<keyword evidence="8 15" id="KW-0865">Zymogen</keyword>
<keyword evidence="11 15" id="KW-0670">Pyruvate</keyword>
<dbReference type="EMBL" id="AZRM01000065">
    <property type="protein sequence ID" value="PNR97323.1"/>
    <property type="molecule type" value="Genomic_DNA"/>
</dbReference>
<keyword evidence="9 15" id="KW-0456">Lyase</keyword>
<evidence type="ECO:0000256" key="14">
    <source>
        <dbReference type="ARBA" id="ARBA00061583"/>
    </source>
</evidence>
<reference evidence="16 17" key="1">
    <citation type="submission" date="2013-12" db="EMBL/GenBank/DDBJ databases">
        <title>Comparative genomics of Petrotoga isolates.</title>
        <authorList>
            <person name="Nesbo C.L."/>
            <person name="Charchuk R."/>
            <person name="Chow K."/>
        </authorList>
    </citation>
    <scope>NUCLEOTIDE SEQUENCE [LARGE SCALE GENOMIC DNA]</scope>
    <source>
        <strain evidence="16 17">DSM 10691</strain>
    </source>
</reference>
<evidence type="ECO:0000256" key="11">
    <source>
        <dbReference type="ARBA" id="ARBA00023317"/>
    </source>
</evidence>
<evidence type="ECO:0000256" key="15">
    <source>
        <dbReference type="HAMAP-Rule" id="MF_00464"/>
    </source>
</evidence>
<name>A0A2K1P3E7_9BACT</name>
<feature type="active site" description="Proton acceptor; for processing activity" evidence="15">
    <location>
        <position position="69"/>
    </location>
</feature>
<dbReference type="Gene3D" id="3.30.360.110">
    <property type="entry name" value="S-adenosylmethionine decarboxylase domain"/>
    <property type="match status" value="1"/>
</dbReference>
<evidence type="ECO:0000256" key="10">
    <source>
        <dbReference type="ARBA" id="ARBA00023270"/>
    </source>
</evidence>
<feature type="active site" description="Schiff-base intermediate with substrate; via pyruvic acid" evidence="15">
    <location>
        <position position="64"/>
    </location>
</feature>
<evidence type="ECO:0000256" key="7">
    <source>
        <dbReference type="ARBA" id="ARBA00023115"/>
    </source>
</evidence>
<evidence type="ECO:0000256" key="12">
    <source>
        <dbReference type="ARBA" id="ARBA00048112"/>
    </source>
</evidence>
<comment type="similarity">
    <text evidence="14 15">Belongs to the prokaryotic AdoMetDC family. Type 1 subfamily.</text>
</comment>
<dbReference type="InterPro" id="IPR003826">
    <property type="entry name" value="AdoMetDC_fam_prok"/>
</dbReference>
<accession>A0A2K1P3E7</accession>
<comment type="pathway">
    <text evidence="1 15">Amine and polyamine biosynthesis; S-adenosylmethioninamine biosynthesis; S-adenosylmethioninamine from S-adenosyl-L-methionine: step 1/1.</text>
</comment>
<feature type="active site" description="Proton donor; for catalytic activity" evidence="15">
    <location>
        <position position="84"/>
    </location>
</feature>
<comment type="function">
    <text evidence="13 15">Catalyzes the decarboxylation of S-adenosylmethionine to S-adenosylmethioninamine (dcAdoMet), the propylamine donor required for the synthesis of the polyamines spermine and spermidine from the diamine putrescine.</text>
</comment>
<feature type="site" description="Cleavage (non-hydrolytic); by autolysis" evidence="15">
    <location>
        <begin position="63"/>
        <end position="64"/>
    </location>
</feature>
<dbReference type="GO" id="GO:0005829">
    <property type="term" value="C:cytosol"/>
    <property type="evidence" value="ECO:0007669"/>
    <property type="project" value="TreeGrafter"/>
</dbReference>
<dbReference type="AlphaFoldDB" id="A0A2K1P3E7"/>
<evidence type="ECO:0000256" key="5">
    <source>
        <dbReference type="ARBA" id="ARBA00022813"/>
    </source>
</evidence>
<evidence type="ECO:0000313" key="17">
    <source>
        <dbReference type="Proteomes" id="UP000236199"/>
    </source>
</evidence>
<evidence type="ECO:0000256" key="9">
    <source>
        <dbReference type="ARBA" id="ARBA00023239"/>
    </source>
</evidence>
<keyword evidence="4 15" id="KW-0210">Decarboxylase</keyword>
<dbReference type="RefSeq" id="WP_103079574.1">
    <property type="nucleotide sequence ID" value="NZ_AZRM01000065.1"/>
</dbReference>
<gene>
    <name evidence="15" type="primary">speH</name>
    <name evidence="16" type="ORF">X928_10120</name>
</gene>
<evidence type="ECO:0000256" key="2">
    <source>
        <dbReference type="ARBA" id="ARBA00011601"/>
    </source>
</evidence>